<keyword evidence="7" id="KW-0233">DNA recombination</keyword>
<dbReference type="PANTHER" id="PTHR30337:SF0">
    <property type="entry name" value="NUCLEASE SBCCD SUBUNIT D"/>
    <property type="match status" value="1"/>
</dbReference>
<evidence type="ECO:0000259" key="9">
    <source>
        <dbReference type="Pfam" id="PF12320"/>
    </source>
</evidence>
<reference evidence="10 12" key="2">
    <citation type="submission" date="2007-08" db="EMBL/GenBank/DDBJ databases">
        <authorList>
            <person name="Fulton L."/>
            <person name="Clifton S."/>
            <person name="Fulton B."/>
            <person name="Xu J."/>
            <person name="Minx P."/>
            <person name="Pepin K.H."/>
            <person name="Johnson M."/>
            <person name="Thiruvilangam P."/>
            <person name="Bhonagiri V."/>
            <person name="Nash W.E."/>
            <person name="Wang C."/>
            <person name="Mardis E.R."/>
            <person name="Wilson R.K."/>
        </authorList>
    </citation>
    <scope>NUCLEOTIDE SEQUENCE [LARGE SCALE GENOMIC DNA]</scope>
    <source>
        <strain evidence="10 12">DSM 753</strain>
    </source>
</reference>
<dbReference type="InterPro" id="IPR029052">
    <property type="entry name" value="Metallo-depent_PP-like"/>
</dbReference>
<evidence type="ECO:0000259" key="8">
    <source>
        <dbReference type="Pfam" id="PF00149"/>
    </source>
</evidence>
<comment type="caution">
    <text evidence="10">The sequence shown here is derived from an EMBL/GenBank/DDBJ whole genome shotgun (WGS) entry which is preliminary data.</text>
</comment>
<dbReference type="GO" id="GO:0004519">
    <property type="term" value="F:endonuclease activity"/>
    <property type="evidence" value="ECO:0007669"/>
    <property type="project" value="UniProtKB-KW"/>
</dbReference>
<keyword evidence="5 7" id="KW-0378">Hydrolase</keyword>
<dbReference type="GO" id="GO:0006310">
    <property type="term" value="P:DNA recombination"/>
    <property type="evidence" value="ECO:0007669"/>
    <property type="project" value="UniProtKB-KW"/>
</dbReference>
<keyword evidence="7" id="KW-0235">DNA replication</keyword>
<dbReference type="Proteomes" id="UP000003490">
    <property type="component" value="Unassembled WGS sequence"/>
</dbReference>
<dbReference type="InterPro" id="IPR004593">
    <property type="entry name" value="SbcD"/>
</dbReference>
<keyword evidence="13" id="KW-1185">Reference proteome</keyword>
<dbReference type="EMBL" id="ABCB02000021">
    <property type="protein sequence ID" value="EDO59907.1"/>
    <property type="molecule type" value="Genomic_DNA"/>
</dbReference>
<reference evidence="11 13" key="3">
    <citation type="submission" date="2017-07" db="EMBL/GenBank/DDBJ databases">
        <title>Prevalence of linear plasmids in Cutibacterium (Propionibacterium) acnes isolates obtained from prostatic tissue.</title>
        <authorList>
            <person name="Davidsson S."/>
            <person name="Carlsson J."/>
            <person name="Molling P."/>
            <person name="Andren O."/>
            <person name="Andersson S.-O."/>
            <person name="Brzuszkiewicz E."/>
            <person name="Poehlein A."/>
            <person name="Al-Zeer M."/>
            <person name="Brinkmann V."/>
            <person name="Scavenius C."/>
            <person name="Nazipi S."/>
            <person name="Soderquist B."/>
            <person name="Bruggemann H."/>
        </authorList>
    </citation>
    <scope>NUCLEOTIDE SEQUENCE [LARGE SCALE GENOMIC DNA]</scope>
    <source>
        <strain evidence="11 13">DSM 753</strain>
    </source>
</reference>
<dbReference type="Proteomes" id="UP000220611">
    <property type="component" value="Unassembled WGS sequence"/>
</dbReference>
<comment type="similarity">
    <text evidence="1 7">Belongs to the SbcD family.</text>
</comment>
<dbReference type="EMBL" id="NOXF01000002">
    <property type="protein sequence ID" value="PEQ25396.1"/>
    <property type="molecule type" value="Genomic_DNA"/>
</dbReference>
<dbReference type="InterPro" id="IPR050535">
    <property type="entry name" value="DNA_Repair-Maintenance_Comp"/>
</dbReference>
<evidence type="ECO:0000313" key="13">
    <source>
        <dbReference type="Proteomes" id="UP000220611"/>
    </source>
</evidence>
<dbReference type="CDD" id="cd00840">
    <property type="entry name" value="MPP_Mre11_N"/>
    <property type="match status" value="1"/>
</dbReference>
<keyword evidence="7" id="KW-0255">Endonuclease</keyword>
<evidence type="ECO:0000256" key="6">
    <source>
        <dbReference type="ARBA" id="ARBA00022839"/>
    </source>
</evidence>
<dbReference type="SUPFAM" id="SSF56300">
    <property type="entry name" value="Metallo-dependent phosphatases"/>
    <property type="match status" value="1"/>
</dbReference>
<evidence type="ECO:0000256" key="4">
    <source>
        <dbReference type="ARBA" id="ARBA00022722"/>
    </source>
</evidence>
<dbReference type="HOGENOM" id="CLU_038045_0_1_9"/>
<dbReference type="OrthoDB" id="9773856at2"/>
<dbReference type="AlphaFoldDB" id="A7VZC9"/>
<evidence type="ECO:0000313" key="10">
    <source>
        <dbReference type="EMBL" id="EDO59907.1"/>
    </source>
</evidence>
<organism evidence="10 12">
    <name type="scientific">[Clostridium] leptum DSM 753</name>
    <dbReference type="NCBI Taxonomy" id="428125"/>
    <lineage>
        <taxon>Bacteria</taxon>
        <taxon>Bacillati</taxon>
        <taxon>Bacillota</taxon>
        <taxon>Clostridia</taxon>
        <taxon>Eubacteriales</taxon>
        <taxon>Oscillospiraceae</taxon>
        <taxon>Oscillospiraceae incertae sedis</taxon>
    </lineage>
</organism>
<dbReference type="eggNOG" id="COG0420">
    <property type="taxonomic scope" value="Bacteria"/>
</dbReference>
<dbReference type="NCBIfam" id="TIGR00619">
    <property type="entry name" value="sbcd"/>
    <property type="match status" value="1"/>
</dbReference>
<sequence length="384" mass="42881">MKFIHTSDWHLGKMIYGRSLLEDQEYFIKQVFLPAVDREQPDFVILAGDIYDRQIAPVEAIRLFDWTVSEMAGREVPFFLISGNHDGADRLCVGARLLRKSGIYLTARLEDAFEPILLEKNGESVQIFLLPYFEPAEARDVLGDDSIRGFSEAYEAVLSRLEEKRDPALPSVLVSHCFVAGSTASDSESTLYVGGSGEVGAGCFRNFTYAALGHLHGPQKAGANGWYSGSPLCYSFDEEKQKKGCTVVTLKGYETDCRQVPVVPMRPMRTLTAAFDQLMEEGKKSPCQDYVFLTLTDDKPVYMPVDQLREYYPNLLGLTSQWLQNGGLEGLTGEQQEKRELLKRGGEKEIFSAFLTSVCQSGATEEDQALFDQILAQVGREAEQ</sequence>
<dbReference type="InterPro" id="IPR004843">
    <property type="entry name" value="Calcineurin-like_PHP"/>
</dbReference>
<proteinExistence type="inferred from homology"/>
<evidence type="ECO:0000313" key="11">
    <source>
        <dbReference type="EMBL" id="PEQ25396.1"/>
    </source>
</evidence>
<dbReference type="Pfam" id="PF12320">
    <property type="entry name" value="SbcD_C"/>
    <property type="match status" value="1"/>
</dbReference>
<dbReference type="GO" id="GO:0006260">
    <property type="term" value="P:DNA replication"/>
    <property type="evidence" value="ECO:0007669"/>
    <property type="project" value="UniProtKB-KW"/>
</dbReference>
<evidence type="ECO:0000313" key="12">
    <source>
        <dbReference type="Proteomes" id="UP000003490"/>
    </source>
</evidence>
<feature type="domain" description="Nuclease SbcCD subunit D C-terminal" evidence="9">
    <location>
        <begin position="265"/>
        <end position="357"/>
    </location>
</feature>
<dbReference type="Gene3D" id="3.60.21.10">
    <property type="match status" value="1"/>
</dbReference>
<accession>A7VZC9</accession>
<evidence type="ECO:0000256" key="2">
    <source>
        <dbReference type="ARBA" id="ARBA00011322"/>
    </source>
</evidence>
<feature type="domain" description="Calcineurin-like phosphoesterase" evidence="8">
    <location>
        <begin position="1"/>
        <end position="217"/>
    </location>
</feature>
<comment type="function">
    <text evidence="7">SbcCD cleaves DNA hairpin structures. These structures can inhibit DNA replication and are intermediates in certain DNA recombination reactions. The complex acts as a 3'-&gt;5' double strand exonuclease that can open hairpins. It also has a 5' single-strand endonuclease activity.</text>
</comment>
<name>A7VZC9_9FIRM</name>
<dbReference type="Pfam" id="PF00149">
    <property type="entry name" value="Metallophos"/>
    <property type="match status" value="1"/>
</dbReference>
<dbReference type="InterPro" id="IPR026843">
    <property type="entry name" value="SbcD_C"/>
</dbReference>
<protein>
    <recommendedName>
        <fullName evidence="3 7">Nuclease SbcCD subunit D</fullName>
    </recommendedName>
</protein>
<evidence type="ECO:0000256" key="1">
    <source>
        <dbReference type="ARBA" id="ARBA00010555"/>
    </source>
</evidence>
<keyword evidence="4 7" id="KW-0540">Nuclease</keyword>
<dbReference type="PANTHER" id="PTHR30337">
    <property type="entry name" value="COMPONENT OF ATP-DEPENDENT DSDNA EXONUCLEASE"/>
    <property type="match status" value="1"/>
</dbReference>
<evidence type="ECO:0000256" key="7">
    <source>
        <dbReference type="RuleBase" id="RU363069"/>
    </source>
</evidence>
<reference evidence="10 12" key="1">
    <citation type="submission" date="2007-08" db="EMBL/GenBank/DDBJ databases">
        <title>Draft genome sequence of Clostridium leptum (DSM 753).</title>
        <authorList>
            <person name="Sudarsanam P."/>
            <person name="Ley R."/>
            <person name="Guruge J."/>
            <person name="Turnbaugh P.J."/>
            <person name="Mahowald M."/>
            <person name="Liep D."/>
            <person name="Gordon J."/>
        </authorList>
    </citation>
    <scope>NUCLEOTIDE SEQUENCE [LARGE SCALE GENOMIC DNA]</scope>
    <source>
        <strain evidence="10 12">DSM 753</strain>
    </source>
</reference>
<evidence type="ECO:0000256" key="5">
    <source>
        <dbReference type="ARBA" id="ARBA00022801"/>
    </source>
</evidence>
<keyword evidence="6 7" id="KW-0269">Exonuclease</keyword>
<gene>
    <name evidence="7 10" type="primary">sbcD</name>
    <name evidence="11" type="ORF">CH238_05070</name>
    <name evidence="10" type="ORF">CLOLEP_03958</name>
</gene>
<comment type="subunit">
    <text evidence="2 7">Heterodimer of SbcC and SbcD.</text>
</comment>
<evidence type="ECO:0000256" key="3">
    <source>
        <dbReference type="ARBA" id="ARBA00013365"/>
    </source>
</evidence>
<dbReference type="InterPro" id="IPR041796">
    <property type="entry name" value="Mre11_N"/>
</dbReference>
<dbReference type="GO" id="GO:0008408">
    <property type="term" value="F:3'-5' exonuclease activity"/>
    <property type="evidence" value="ECO:0007669"/>
    <property type="project" value="InterPro"/>
</dbReference>